<evidence type="ECO:0000256" key="1">
    <source>
        <dbReference type="SAM" id="MobiDB-lite"/>
    </source>
</evidence>
<dbReference type="Proteomes" id="UP000254220">
    <property type="component" value="Unassembled WGS sequence"/>
</dbReference>
<gene>
    <name evidence="2" type="ORF">NCTC12420_04464</name>
</gene>
<evidence type="ECO:0000313" key="2">
    <source>
        <dbReference type="EMBL" id="SUI04602.1"/>
    </source>
</evidence>
<dbReference type="EMBL" id="UGYB01000001">
    <property type="protein sequence ID" value="SUI04602.1"/>
    <property type="molecule type" value="Genomic_DNA"/>
</dbReference>
<dbReference type="Gene3D" id="1.20.58.90">
    <property type="match status" value="1"/>
</dbReference>
<evidence type="ECO:0000313" key="3">
    <source>
        <dbReference type="Proteomes" id="UP000254220"/>
    </source>
</evidence>
<accession>A0A379XX91</accession>
<proteinExistence type="predicted"/>
<protein>
    <submittedName>
        <fullName evidence="2">Uncharacterized protein</fullName>
    </submittedName>
</protein>
<feature type="region of interest" description="Disordered" evidence="1">
    <location>
        <begin position="1"/>
        <end position="20"/>
    </location>
</feature>
<sequence>MQSIKDNNGLSEEEKVSKTSALKAQLDDLDRLTAALGAMTSINKVVQ</sequence>
<feature type="compositionally biased region" description="Polar residues" evidence="1">
    <location>
        <begin position="1"/>
        <end position="10"/>
    </location>
</feature>
<reference evidence="2 3" key="1">
    <citation type="submission" date="2018-06" db="EMBL/GenBank/DDBJ databases">
        <authorList>
            <consortium name="Pathogen Informatics"/>
            <person name="Doyle S."/>
        </authorList>
    </citation>
    <scope>NUCLEOTIDE SEQUENCE [LARGE SCALE GENOMIC DNA]</scope>
    <source>
        <strain evidence="2 3">NCTC12420</strain>
    </source>
</reference>
<name>A0A379XX91_SALER</name>
<organism evidence="2 3">
    <name type="scientific">Salmonella enterica subsp. indica</name>
    <dbReference type="NCBI Taxonomy" id="59207"/>
    <lineage>
        <taxon>Bacteria</taxon>
        <taxon>Pseudomonadati</taxon>
        <taxon>Pseudomonadota</taxon>
        <taxon>Gammaproteobacteria</taxon>
        <taxon>Enterobacterales</taxon>
        <taxon>Enterobacteriaceae</taxon>
        <taxon>Salmonella</taxon>
    </lineage>
</organism>
<dbReference type="AlphaFoldDB" id="A0A379XX91"/>